<comment type="caution">
    <text evidence="2">The sequence shown here is derived from an EMBL/GenBank/DDBJ whole genome shotgun (WGS) entry which is preliminary data.</text>
</comment>
<name>N9VQP2_9GAMM</name>
<organism evidence="2 3">
    <name type="scientific">Aeromonas diversa CDC 2478-85</name>
    <dbReference type="NCBI Taxonomy" id="1268237"/>
    <lineage>
        <taxon>Bacteria</taxon>
        <taxon>Pseudomonadati</taxon>
        <taxon>Pseudomonadota</taxon>
        <taxon>Gammaproteobacteria</taxon>
        <taxon>Aeromonadales</taxon>
        <taxon>Aeromonadaceae</taxon>
        <taxon>Aeromonas</taxon>
    </lineage>
</organism>
<dbReference type="InterPro" id="IPR050744">
    <property type="entry name" value="AI-2_Isomerase_LsrG"/>
</dbReference>
<protein>
    <recommendedName>
        <fullName evidence="1">ABM domain-containing protein</fullName>
    </recommendedName>
</protein>
<dbReference type="PANTHER" id="PTHR33336:SF15">
    <property type="entry name" value="ABM DOMAIN-CONTAINING PROTEIN"/>
    <property type="match status" value="1"/>
</dbReference>
<feature type="domain" description="ABM" evidence="1">
    <location>
        <begin position="6"/>
        <end position="96"/>
    </location>
</feature>
<evidence type="ECO:0000313" key="3">
    <source>
        <dbReference type="Proteomes" id="UP000023775"/>
    </source>
</evidence>
<keyword evidence="3" id="KW-1185">Reference proteome</keyword>
<dbReference type="PROSITE" id="PS51725">
    <property type="entry name" value="ABM"/>
    <property type="match status" value="1"/>
</dbReference>
<dbReference type="InterPro" id="IPR011008">
    <property type="entry name" value="Dimeric_a/b-barrel"/>
</dbReference>
<dbReference type="OrthoDB" id="9812192at2"/>
<dbReference type="EMBL" id="APVG01000001">
    <property type="protein sequence ID" value="ENY73868.1"/>
    <property type="molecule type" value="Genomic_DNA"/>
</dbReference>
<dbReference type="Gene3D" id="3.30.70.100">
    <property type="match status" value="1"/>
</dbReference>
<sequence length="96" mass="11354">MFSKGYYVTAELAVKASVSIDEAYHHLTRLCEATLKEPGCTIFTLHRCANNERRFLLWERFDSEQDFKFHFEQPHTQAYLKRDLTQVVQFFVSDVC</sequence>
<dbReference type="RefSeq" id="WP_005345718.1">
    <property type="nucleotide sequence ID" value="NZ_APVG01000001.1"/>
</dbReference>
<evidence type="ECO:0000259" key="1">
    <source>
        <dbReference type="PROSITE" id="PS51725"/>
    </source>
</evidence>
<proteinExistence type="predicted"/>
<dbReference type="eggNOG" id="COG1359">
    <property type="taxonomic scope" value="Bacteria"/>
</dbReference>
<dbReference type="Proteomes" id="UP000023775">
    <property type="component" value="Unassembled WGS sequence"/>
</dbReference>
<dbReference type="InterPro" id="IPR007138">
    <property type="entry name" value="ABM_dom"/>
</dbReference>
<evidence type="ECO:0000313" key="2">
    <source>
        <dbReference type="EMBL" id="ENY73868.1"/>
    </source>
</evidence>
<dbReference type="Pfam" id="PF03992">
    <property type="entry name" value="ABM"/>
    <property type="match status" value="1"/>
</dbReference>
<reference evidence="2 3" key="1">
    <citation type="journal article" date="2013" name="Genome Announc.">
        <title>Draft Genome Sequence of the Aeromonas diversa Type Strain.</title>
        <authorList>
            <person name="Farfan M."/>
            <person name="Spataro N."/>
            <person name="Sanglas A."/>
            <person name="Albarral V."/>
            <person name="Loren J.G."/>
            <person name="Bosch E."/>
            <person name="Fuste M.C."/>
        </authorList>
    </citation>
    <scope>NUCLEOTIDE SEQUENCE [LARGE SCALE GENOMIC DNA]</scope>
    <source>
        <strain evidence="2 3">2478-85</strain>
    </source>
</reference>
<dbReference type="GO" id="GO:0003824">
    <property type="term" value="F:catalytic activity"/>
    <property type="evidence" value="ECO:0007669"/>
    <property type="project" value="TreeGrafter"/>
</dbReference>
<dbReference type="SUPFAM" id="SSF54909">
    <property type="entry name" value="Dimeric alpha+beta barrel"/>
    <property type="match status" value="1"/>
</dbReference>
<accession>N9VQP2</accession>
<dbReference type="PANTHER" id="PTHR33336">
    <property type="entry name" value="QUINOL MONOOXYGENASE YGIN-RELATED"/>
    <property type="match status" value="1"/>
</dbReference>
<dbReference type="AlphaFoldDB" id="N9VQP2"/>
<gene>
    <name evidence="2" type="ORF">G114_00450</name>
</gene>